<dbReference type="Gene3D" id="3.10.620.30">
    <property type="match status" value="1"/>
</dbReference>
<dbReference type="EMBL" id="WTZA01000001">
    <property type="protein sequence ID" value="MXO74259.1"/>
    <property type="molecule type" value="Genomic_DNA"/>
</dbReference>
<dbReference type="RefSeq" id="WP_160610031.1">
    <property type="nucleotide sequence ID" value="NZ_WTZA01000001.1"/>
</dbReference>
<comment type="caution">
    <text evidence="2">The sequence shown here is derived from an EMBL/GenBank/DDBJ whole genome shotgun (WGS) entry which is preliminary data.</text>
</comment>
<dbReference type="Proteomes" id="UP000439522">
    <property type="component" value="Unassembled WGS sequence"/>
</dbReference>
<dbReference type="OrthoDB" id="9804023at2"/>
<dbReference type="SUPFAM" id="SSF54001">
    <property type="entry name" value="Cysteine proteinases"/>
    <property type="match status" value="1"/>
</dbReference>
<proteinExistence type="predicted"/>
<evidence type="ECO:0000313" key="3">
    <source>
        <dbReference type="Proteomes" id="UP000439522"/>
    </source>
</evidence>
<dbReference type="AlphaFoldDB" id="A0A6I4T9Q9"/>
<name>A0A6I4T9Q9_9SPHN</name>
<dbReference type="PANTHER" id="PTHR33490">
    <property type="entry name" value="BLR5614 PROTEIN-RELATED"/>
    <property type="match status" value="1"/>
</dbReference>
<reference evidence="2 3" key="1">
    <citation type="submission" date="2019-12" db="EMBL/GenBank/DDBJ databases">
        <title>Genomic-based taxomic classification of the family Erythrobacteraceae.</title>
        <authorList>
            <person name="Xu L."/>
        </authorList>
    </citation>
    <scope>NUCLEOTIDE SEQUENCE [LARGE SCALE GENOMIC DNA]</scope>
    <source>
        <strain evidence="2 3">100921-2</strain>
    </source>
</reference>
<evidence type="ECO:0000259" key="1">
    <source>
        <dbReference type="SMART" id="SM00460"/>
    </source>
</evidence>
<evidence type="ECO:0000313" key="2">
    <source>
        <dbReference type="EMBL" id="MXO74259.1"/>
    </source>
</evidence>
<keyword evidence="3" id="KW-1185">Reference proteome</keyword>
<dbReference type="InterPro" id="IPR002931">
    <property type="entry name" value="Transglutaminase-like"/>
</dbReference>
<accession>A0A6I4T9Q9</accession>
<dbReference type="Pfam" id="PF01841">
    <property type="entry name" value="Transglut_core"/>
    <property type="match status" value="1"/>
</dbReference>
<dbReference type="SMART" id="SM00460">
    <property type="entry name" value="TGc"/>
    <property type="match status" value="1"/>
</dbReference>
<dbReference type="PANTHER" id="PTHR33490:SF6">
    <property type="entry name" value="SLL1049 PROTEIN"/>
    <property type="match status" value="1"/>
</dbReference>
<dbReference type="InterPro" id="IPR013589">
    <property type="entry name" value="Bac_transglu_N"/>
</dbReference>
<gene>
    <name evidence="2" type="ORF">GRI40_03355</name>
</gene>
<sequence>MRLAVRHTTRYTFKQPVVHALQRLRLTPKETQGQSIVEWAMTYRNGQMELAYDDQHHNHVSLISVEPGVTEVEVTCEGVVETSDHAGVIGRHAGHLPLWSFVTQTDLTRPGPRLRHLIRGLDVTDQNRLEYLHSLSAAIRDQVRYGKGTTGVGTTAEQSVEAGWGVCQDHAHIFIGAARLKNIPARYVSGYLLMDDRVDQEATHAWAEAFVDGLGWVGFDVSNGISPDPRYIRLATGRDYREAAPVTGITLGSATDHLHVDVAVAQQKAEQ</sequence>
<feature type="domain" description="Transglutaminase-like" evidence="1">
    <location>
        <begin position="159"/>
        <end position="223"/>
    </location>
</feature>
<protein>
    <submittedName>
        <fullName evidence="2">Transglutaminase family protein</fullName>
    </submittedName>
</protein>
<organism evidence="2 3">
    <name type="scientific">Tsuneonella aeria</name>
    <dbReference type="NCBI Taxonomy" id="1837929"/>
    <lineage>
        <taxon>Bacteria</taxon>
        <taxon>Pseudomonadati</taxon>
        <taxon>Pseudomonadota</taxon>
        <taxon>Alphaproteobacteria</taxon>
        <taxon>Sphingomonadales</taxon>
        <taxon>Erythrobacteraceae</taxon>
        <taxon>Tsuneonella</taxon>
    </lineage>
</organism>
<dbReference type="InterPro" id="IPR038765">
    <property type="entry name" value="Papain-like_cys_pep_sf"/>
</dbReference>
<dbReference type="Pfam" id="PF08379">
    <property type="entry name" value="Bact_transglu_N"/>
    <property type="match status" value="1"/>
</dbReference>